<proteinExistence type="predicted"/>
<accession>A0A4Q7YPU8</accession>
<evidence type="ECO:0000313" key="2">
    <source>
        <dbReference type="Proteomes" id="UP000292958"/>
    </source>
</evidence>
<name>A0A4Q7YPU8_9BACT</name>
<dbReference type="AlphaFoldDB" id="A0A4Q7YPU8"/>
<gene>
    <name evidence="1" type="ORF">BDD14_1108</name>
</gene>
<evidence type="ECO:0000313" key="1">
    <source>
        <dbReference type="EMBL" id="RZU39717.1"/>
    </source>
</evidence>
<organism evidence="1 2">
    <name type="scientific">Edaphobacter modestus</name>
    <dbReference type="NCBI Taxonomy" id="388466"/>
    <lineage>
        <taxon>Bacteria</taxon>
        <taxon>Pseudomonadati</taxon>
        <taxon>Acidobacteriota</taxon>
        <taxon>Terriglobia</taxon>
        <taxon>Terriglobales</taxon>
        <taxon>Acidobacteriaceae</taxon>
        <taxon>Edaphobacter</taxon>
    </lineage>
</organism>
<comment type="caution">
    <text evidence="1">The sequence shown here is derived from an EMBL/GenBank/DDBJ whole genome shotgun (WGS) entry which is preliminary data.</text>
</comment>
<dbReference type="Proteomes" id="UP000292958">
    <property type="component" value="Unassembled WGS sequence"/>
</dbReference>
<dbReference type="EMBL" id="SHKW01000001">
    <property type="protein sequence ID" value="RZU39717.1"/>
    <property type="molecule type" value="Genomic_DNA"/>
</dbReference>
<dbReference type="RefSeq" id="WP_130417891.1">
    <property type="nucleotide sequence ID" value="NZ_SHKW01000001.1"/>
</dbReference>
<protein>
    <submittedName>
        <fullName evidence="1">Uncharacterized protein</fullName>
    </submittedName>
</protein>
<keyword evidence="2" id="KW-1185">Reference proteome</keyword>
<dbReference type="OrthoDB" id="124764at2"/>
<reference evidence="1 2" key="1">
    <citation type="submission" date="2019-02" db="EMBL/GenBank/DDBJ databases">
        <title>Genomic Encyclopedia of Archaeal and Bacterial Type Strains, Phase II (KMG-II): from individual species to whole genera.</title>
        <authorList>
            <person name="Goeker M."/>
        </authorList>
    </citation>
    <scope>NUCLEOTIDE SEQUENCE [LARGE SCALE GENOMIC DNA]</scope>
    <source>
        <strain evidence="1 2">DSM 18101</strain>
    </source>
</reference>
<sequence>MSLTTYINDHLGGATTAIQILEAMRDQHDDPMFRDFAAVLLPEIVADDRTLRTIAQKIGSGPSVVKEVGGWILEKAARLKLGHTGSADFAMFESLELLALGIHGKLCLWKALRVAAQQDPRLREFGFEVLMSRAQQQYEQVESHRLKLAPFVLVAN</sequence>